<evidence type="ECO:0000313" key="2">
    <source>
        <dbReference type="Proteomes" id="UP001153269"/>
    </source>
</evidence>
<accession>A0A9N7VM95</accession>
<keyword evidence="2" id="KW-1185">Reference proteome</keyword>
<dbReference type="AlphaFoldDB" id="A0A9N7VM95"/>
<sequence>MVNVSDQTHGQTCSGVIGLVRRITSGNIREQEDLPQLKGHLDPQYPHLLGPIQWLVPHPLGLMAGRTLQEVGGMTGIPKPGGKFSSMMLVALQRHRVHDSY</sequence>
<dbReference type="Proteomes" id="UP001153269">
    <property type="component" value="Unassembled WGS sequence"/>
</dbReference>
<protein>
    <submittedName>
        <fullName evidence="1">Uncharacterized protein</fullName>
    </submittedName>
</protein>
<proteinExistence type="predicted"/>
<name>A0A9N7VM95_PLEPL</name>
<reference evidence="1" key="1">
    <citation type="submission" date="2020-03" db="EMBL/GenBank/DDBJ databases">
        <authorList>
            <person name="Weist P."/>
        </authorList>
    </citation>
    <scope>NUCLEOTIDE SEQUENCE</scope>
</reference>
<comment type="caution">
    <text evidence="1">The sequence shown here is derived from an EMBL/GenBank/DDBJ whole genome shotgun (WGS) entry which is preliminary data.</text>
</comment>
<organism evidence="1 2">
    <name type="scientific">Pleuronectes platessa</name>
    <name type="common">European plaice</name>
    <dbReference type="NCBI Taxonomy" id="8262"/>
    <lineage>
        <taxon>Eukaryota</taxon>
        <taxon>Metazoa</taxon>
        <taxon>Chordata</taxon>
        <taxon>Craniata</taxon>
        <taxon>Vertebrata</taxon>
        <taxon>Euteleostomi</taxon>
        <taxon>Actinopterygii</taxon>
        <taxon>Neopterygii</taxon>
        <taxon>Teleostei</taxon>
        <taxon>Neoteleostei</taxon>
        <taxon>Acanthomorphata</taxon>
        <taxon>Carangaria</taxon>
        <taxon>Pleuronectiformes</taxon>
        <taxon>Pleuronectoidei</taxon>
        <taxon>Pleuronectidae</taxon>
        <taxon>Pleuronectes</taxon>
    </lineage>
</organism>
<evidence type="ECO:0000313" key="1">
    <source>
        <dbReference type="EMBL" id="CAB1453573.1"/>
    </source>
</evidence>
<dbReference type="EMBL" id="CADEAL010004177">
    <property type="protein sequence ID" value="CAB1453573.1"/>
    <property type="molecule type" value="Genomic_DNA"/>
</dbReference>
<gene>
    <name evidence="1" type="ORF">PLEPLA_LOCUS41329</name>
</gene>